<evidence type="ECO:0000313" key="1">
    <source>
        <dbReference type="EnsemblMetazoa" id="Aqu2.1.35646_001"/>
    </source>
</evidence>
<name>A0A1X7V6N6_AMPQE</name>
<dbReference type="AlphaFoldDB" id="A0A1X7V6N6"/>
<accession>A0A1X7V6N6</accession>
<protein>
    <submittedName>
        <fullName evidence="1">Uncharacterized protein</fullName>
    </submittedName>
</protein>
<proteinExistence type="predicted"/>
<reference evidence="1" key="1">
    <citation type="submission" date="2017-05" db="UniProtKB">
        <authorList>
            <consortium name="EnsemblMetazoa"/>
        </authorList>
    </citation>
    <scope>IDENTIFICATION</scope>
</reference>
<dbReference type="InParanoid" id="A0A1X7V6N6"/>
<sequence length="141" mass="15757">MICPSLPRFHIRKLRTSISNNVEIIRLTTPYFGAYRPVIPAITSALQTYIELEENDVLSSILKLNFGGDGVPFCRTASYILLSFSFPSLNLMYSHEAIHTFAALRGKDDYDAIKNGFAPVLIEINELIENGAIEINGHLLN</sequence>
<dbReference type="EnsemblMetazoa" id="Aqu2.1.35646_001">
    <property type="protein sequence ID" value="Aqu2.1.35646_001"/>
    <property type="gene ID" value="Aqu2.1.35646"/>
</dbReference>
<organism evidence="1">
    <name type="scientific">Amphimedon queenslandica</name>
    <name type="common">Sponge</name>
    <dbReference type="NCBI Taxonomy" id="400682"/>
    <lineage>
        <taxon>Eukaryota</taxon>
        <taxon>Metazoa</taxon>
        <taxon>Porifera</taxon>
        <taxon>Demospongiae</taxon>
        <taxon>Heteroscleromorpha</taxon>
        <taxon>Haplosclerida</taxon>
        <taxon>Niphatidae</taxon>
        <taxon>Amphimedon</taxon>
    </lineage>
</organism>